<evidence type="ECO:0000256" key="2">
    <source>
        <dbReference type="ARBA" id="ARBA00011233"/>
    </source>
</evidence>
<dbReference type="AlphaFoldDB" id="A0AB34JYU6"/>
<proteinExistence type="inferred from homology"/>
<name>A0AB34JYU6_PRYPA</name>
<dbReference type="Proteomes" id="UP001515480">
    <property type="component" value="Unassembled WGS sequence"/>
</dbReference>
<comment type="catalytic activity">
    <reaction evidence="6">
        <text>cob(I)alamin-[corrinoid adenosyltransferase] + ATP = apo-[corrinoid adenosyltransferase] + adenosylcob(III)alamin + triphosphate</text>
        <dbReference type="Rhea" id="RHEA:56796"/>
        <dbReference type="Rhea" id="RHEA-COMP:14743"/>
        <dbReference type="Rhea" id="RHEA-COMP:14744"/>
        <dbReference type="ChEBI" id="CHEBI:18036"/>
        <dbReference type="ChEBI" id="CHEBI:18408"/>
        <dbReference type="ChEBI" id="CHEBI:30616"/>
        <dbReference type="ChEBI" id="CHEBI:60488"/>
        <dbReference type="ChEBI" id="CHEBI:83228"/>
    </reaction>
    <physiologicalReaction direction="left-to-right" evidence="6">
        <dbReference type="Rhea" id="RHEA:56797"/>
    </physiologicalReaction>
</comment>
<evidence type="ECO:0000256" key="8">
    <source>
        <dbReference type="ARBA" id="ARBA00071654"/>
    </source>
</evidence>
<dbReference type="SUPFAM" id="SSF89028">
    <property type="entry name" value="Cobalamin adenosyltransferase-like"/>
    <property type="match status" value="1"/>
</dbReference>
<reference evidence="12 13" key="1">
    <citation type="journal article" date="2024" name="Science">
        <title>Giant polyketide synthase enzymes in the biosynthesis of giant marine polyether toxins.</title>
        <authorList>
            <person name="Fallon T.R."/>
            <person name="Shende V.V."/>
            <person name="Wierzbicki I.H."/>
            <person name="Pendleton A.L."/>
            <person name="Watervoot N.F."/>
            <person name="Auber R.P."/>
            <person name="Gonzalez D.J."/>
            <person name="Wisecaver J.H."/>
            <person name="Moore B.S."/>
        </authorList>
    </citation>
    <scope>NUCLEOTIDE SEQUENCE [LARGE SCALE GENOMIC DNA]</scope>
    <source>
        <strain evidence="12 13">12B1</strain>
    </source>
</reference>
<evidence type="ECO:0000313" key="13">
    <source>
        <dbReference type="Proteomes" id="UP001515480"/>
    </source>
</evidence>
<dbReference type="InterPro" id="IPR029499">
    <property type="entry name" value="PduO-typ"/>
</dbReference>
<dbReference type="PANTHER" id="PTHR12213">
    <property type="entry name" value="CORRINOID ADENOSYLTRANSFERASE"/>
    <property type="match status" value="1"/>
</dbReference>
<keyword evidence="5 10" id="KW-0067">ATP-binding</keyword>
<evidence type="ECO:0000256" key="10">
    <source>
        <dbReference type="RuleBase" id="RU366026"/>
    </source>
</evidence>
<gene>
    <name evidence="12" type="ORF">AB1Y20_015000</name>
</gene>
<dbReference type="Pfam" id="PF01923">
    <property type="entry name" value="Cob_adeno_trans"/>
    <property type="match status" value="1"/>
</dbReference>
<keyword evidence="4 10" id="KW-0547">Nucleotide-binding</keyword>
<comment type="subunit">
    <text evidence="2">Homotrimer.</text>
</comment>
<evidence type="ECO:0000256" key="6">
    <source>
        <dbReference type="ARBA" id="ARBA00051988"/>
    </source>
</evidence>
<organism evidence="12 13">
    <name type="scientific">Prymnesium parvum</name>
    <name type="common">Toxic golden alga</name>
    <dbReference type="NCBI Taxonomy" id="97485"/>
    <lineage>
        <taxon>Eukaryota</taxon>
        <taxon>Haptista</taxon>
        <taxon>Haptophyta</taxon>
        <taxon>Prymnesiophyceae</taxon>
        <taxon>Prymnesiales</taxon>
        <taxon>Prymnesiaceae</taxon>
        <taxon>Prymnesium</taxon>
    </lineage>
</organism>
<dbReference type="GO" id="GO:0009235">
    <property type="term" value="P:cobalamin metabolic process"/>
    <property type="evidence" value="ECO:0007669"/>
    <property type="project" value="UniProtKB-ARBA"/>
</dbReference>
<dbReference type="GO" id="GO:0005524">
    <property type="term" value="F:ATP binding"/>
    <property type="evidence" value="ECO:0007669"/>
    <property type="project" value="UniProtKB-UniRule"/>
</dbReference>
<protein>
    <recommendedName>
        <fullName evidence="8">Corrinoid adenosyltransferase MMAB</fullName>
    </recommendedName>
    <alternativeName>
        <fullName evidence="9">ATP:co(I)rrinoid adenosyltransferase MMAB</fullName>
    </alternativeName>
</protein>
<evidence type="ECO:0000256" key="1">
    <source>
        <dbReference type="ARBA" id="ARBA00007487"/>
    </source>
</evidence>
<evidence type="ECO:0000256" key="4">
    <source>
        <dbReference type="ARBA" id="ARBA00022741"/>
    </source>
</evidence>
<sequence length="206" mass="22262">MARALAGGSRRHLKVYTRGGDQGASSLFNGERRHKDDLAFAALGDADELNAAVGLARAHCAASPLLSPLPSQLELAQSRLIDLGSALATPLSTSNAAQRERAAFDAEGGEARQLEEWIDWMEERLPPLRTFILPSGGLASASLHVARATCRRAERSVVPLIQQKECPESVGVFLNRFSDYLFVSARYAAMRTDGGEVPYQKARPST</sequence>
<dbReference type="EMBL" id="JBGBPQ010000003">
    <property type="protein sequence ID" value="KAL1526282.1"/>
    <property type="molecule type" value="Genomic_DNA"/>
</dbReference>
<keyword evidence="3 10" id="KW-0808">Transferase</keyword>
<dbReference type="PANTHER" id="PTHR12213:SF0">
    <property type="entry name" value="CORRINOID ADENOSYLTRANSFERASE MMAB"/>
    <property type="match status" value="1"/>
</dbReference>
<dbReference type="Gene3D" id="1.20.1200.10">
    <property type="entry name" value="Cobalamin adenosyltransferase-like"/>
    <property type="match status" value="1"/>
</dbReference>
<keyword evidence="13" id="KW-1185">Reference proteome</keyword>
<feature type="domain" description="Cobalamin adenosyltransferase-like" evidence="11">
    <location>
        <begin position="15"/>
        <end position="188"/>
    </location>
</feature>
<dbReference type="GO" id="GO:0008817">
    <property type="term" value="F:corrinoid adenosyltransferase activity"/>
    <property type="evidence" value="ECO:0007669"/>
    <property type="project" value="TreeGrafter"/>
</dbReference>
<evidence type="ECO:0000256" key="9">
    <source>
        <dbReference type="ARBA" id="ARBA00075216"/>
    </source>
</evidence>
<evidence type="ECO:0000256" key="7">
    <source>
        <dbReference type="ARBA" id="ARBA00056747"/>
    </source>
</evidence>
<comment type="function">
    <text evidence="7">Converts cob(I)alamin to adenosylcobalamin (adenosylcob(III)alamin), a coenzyme for methylmalonyl-CoA mutase, therefore participates in the final step of the vitamin B12 conversion. Generates adenosylcobalamin (AdoCbl) and directly delivers the cofactor to MUT in a transfer that is stimulated by ATP-binding to MMAB and gated by MMAA.</text>
</comment>
<dbReference type="InterPro" id="IPR016030">
    <property type="entry name" value="CblAdoTrfase-like"/>
</dbReference>
<comment type="similarity">
    <text evidence="1 10">Belongs to the Cob(I)alamin adenosyltransferase family.</text>
</comment>
<evidence type="ECO:0000256" key="3">
    <source>
        <dbReference type="ARBA" id="ARBA00022679"/>
    </source>
</evidence>
<dbReference type="InterPro" id="IPR036451">
    <property type="entry name" value="CblAdoTrfase-like_sf"/>
</dbReference>
<evidence type="ECO:0000256" key="5">
    <source>
        <dbReference type="ARBA" id="ARBA00022840"/>
    </source>
</evidence>
<dbReference type="FunFam" id="1.20.1200.10:FF:000001">
    <property type="entry name" value="Cob(I)yrinic acid a,c-diamide adenosyltransferase"/>
    <property type="match status" value="1"/>
</dbReference>
<comment type="caution">
    <text evidence="12">The sequence shown here is derived from an EMBL/GenBank/DDBJ whole genome shotgun (WGS) entry which is preliminary data.</text>
</comment>
<accession>A0AB34JYU6</accession>
<dbReference type="NCBIfam" id="TIGR00636">
    <property type="entry name" value="PduO_Nterm"/>
    <property type="match status" value="1"/>
</dbReference>
<evidence type="ECO:0000259" key="11">
    <source>
        <dbReference type="Pfam" id="PF01923"/>
    </source>
</evidence>
<evidence type="ECO:0000313" key="12">
    <source>
        <dbReference type="EMBL" id="KAL1526282.1"/>
    </source>
</evidence>